<dbReference type="InterPro" id="IPR036250">
    <property type="entry name" value="AcylCo_DH-like_C"/>
</dbReference>
<comment type="subcellular location">
    <subcellularLocation>
        <location evidence="2">Peroxisome</location>
    </subcellularLocation>
</comment>
<dbReference type="GO" id="GO:0033540">
    <property type="term" value="P:fatty acid beta-oxidation using acyl-CoA oxidase"/>
    <property type="evidence" value="ECO:0007669"/>
    <property type="project" value="TreeGrafter"/>
</dbReference>
<evidence type="ECO:0000256" key="10">
    <source>
        <dbReference type="PIRNR" id="PIRNR000168"/>
    </source>
</evidence>
<name>A0AAU9JEV9_9CILI</name>
<keyword evidence="5 10" id="KW-0274">FAD</keyword>
<feature type="domain" description="Acyl-CoA oxidase C-terminal" evidence="12">
    <location>
        <begin position="504"/>
        <end position="675"/>
    </location>
</feature>
<dbReference type="Pfam" id="PF22924">
    <property type="entry name" value="ACOX_C_alpha1"/>
    <property type="match status" value="1"/>
</dbReference>
<protein>
    <recommendedName>
        <fullName evidence="10">Acyl-coenzyme A oxidase</fullName>
    </recommendedName>
</protein>
<evidence type="ECO:0000256" key="2">
    <source>
        <dbReference type="ARBA" id="ARBA00004275"/>
    </source>
</evidence>
<dbReference type="Gene3D" id="2.40.110.10">
    <property type="entry name" value="Butyryl-CoA Dehydrogenase, subunit A, domain 2"/>
    <property type="match status" value="1"/>
</dbReference>
<evidence type="ECO:0000256" key="5">
    <source>
        <dbReference type="ARBA" id="ARBA00022827"/>
    </source>
</evidence>
<evidence type="ECO:0000256" key="9">
    <source>
        <dbReference type="ARBA" id="ARBA00023140"/>
    </source>
</evidence>
<dbReference type="FunFam" id="1.20.140.10:FF:000010">
    <property type="entry name" value="Acyl-coenzyme A oxidase"/>
    <property type="match status" value="1"/>
</dbReference>
<evidence type="ECO:0000313" key="16">
    <source>
        <dbReference type="Proteomes" id="UP001162131"/>
    </source>
</evidence>
<reference evidence="15" key="1">
    <citation type="submission" date="2021-09" db="EMBL/GenBank/DDBJ databases">
        <authorList>
            <consortium name="AG Swart"/>
            <person name="Singh M."/>
            <person name="Singh A."/>
            <person name="Seah K."/>
            <person name="Emmerich C."/>
        </authorList>
    </citation>
    <scope>NUCLEOTIDE SEQUENCE</scope>
    <source>
        <strain evidence="15">ATCC30299</strain>
    </source>
</reference>
<dbReference type="PANTHER" id="PTHR10909">
    <property type="entry name" value="ELECTRON TRANSPORT OXIDOREDUCTASE"/>
    <property type="match status" value="1"/>
</dbReference>
<comment type="caution">
    <text evidence="15">The sequence shown here is derived from an EMBL/GenBank/DDBJ whole genome shotgun (WGS) entry which is preliminary data.</text>
</comment>
<feature type="binding site" evidence="11">
    <location>
        <position position="206"/>
    </location>
    <ligand>
        <name>FAD</name>
        <dbReference type="ChEBI" id="CHEBI:57692"/>
    </ligand>
</feature>
<evidence type="ECO:0000256" key="8">
    <source>
        <dbReference type="ARBA" id="ARBA00023098"/>
    </source>
</evidence>
<dbReference type="Gene3D" id="1.20.140.10">
    <property type="entry name" value="Butyryl-CoA Dehydrogenase, subunit A, domain 3"/>
    <property type="match status" value="2"/>
</dbReference>
<evidence type="ECO:0000256" key="6">
    <source>
        <dbReference type="ARBA" id="ARBA00022832"/>
    </source>
</evidence>
<dbReference type="Proteomes" id="UP001162131">
    <property type="component" value="Unassembled WGS sequence"/>
</dbReference>
<evidence type="ECO:0000256" key="1">
    <source>
        <dbReference type="ARBA" id="ARBA00001974"/>
    </source>
</evidence>
<gene>
    <name evidence="15" type="ORF">BSTOLATCC_MIC30479</name>
</gene>
<keyword evidence="4 10" id="KW-0285">Flavoprotein</keyword>
<evidence type="ECO:0000313" key="15">
    <source>
        <dbReference type="EMBL" id="CAG9322099.1"/>
    </source>
</evidence>
<dbReference type="InterPro" id="IPR002655">
    <property type="entry name" value="Acyl-CoA_oxidase_C"/>
</dbReference>
<dbReference type="InterPro" id="IPR046373">
    <property type="entry name" value="Acyl-CoA_Oxase/DH_mid-dom_sf"/>
</dbReference>
<dbReference type="GO" id="GO:0071949">
    <property type="term" value="F:FAD binding"/>
    <property type="evidence" value="ECO:0007669"/>
    <property type="project" value="InterPro"/>
</dbReference>
<dbReference type="FunFam" id="2.40.110.10:FF:000005">
    <property type="entry name" value="Acyl-coenzyme A oxidase"/>
    <property type="match status" value="1"/>
</dbReference>
<feature type="domain" description="Acyl-CoA oxidase/dehydrogenase middle" evidence="13">
    <location>
        <begin position="163"/>
        <end position="272"/>
    </location>
</feature>
<evidence type="ECO:0000259" key="13">
    <source>
        <dbReference type="Pfam" id="PF02770"/>
    </source>
</evidence>
<comment type="cofactor">
    <cofactor evidence="1">
        <name>FAD</name>
        <dbReference type="ChEBI" id="CHEBI:57692"/>
    </cofactor>
</comment>
<evidence type="ECO:0000259" key="14">
    <source>
        <dbReference type="Pfam" id="PF22924"/>
    </source>
</evidence>
<dbReference type="Pfam" id="PF01756">
    <property type="entry name" value="ACOX"/>
    <property type="match status" value="1"/>
</dbReference>
<dbReference type="GO" id="GO:0055088">
    <property type="term" value="P:lipid homeostasis"/>
    <property type="evidence" value="ECO:0007669"/>
    <property type="project" value="TreeGrafter"/>
</dbReference>
<dbReference type="GO" id="GO:0005504">
    <property type="term" value="F:fatty acid binding"/>
    <property type="evidence" value="ECO:0007669"/>
    <property type="project" value="TreeGrafter"/>
</dbReference>
<dbReference type="GO" id="GO:0005777">
    <property type="term" value="C:peroxisome"/>
    <property type="evidence" value="ECO:0007669"/>
    <property type="project" value="UniProtKB-SubCell"/>
</dbReference>
<evidence type="ECO:0000259" key="12">
    <source>
        <dbReference type="Pfam" id="PF01756"/>
    </source>
</evidence>
<keyword evidence="9" id="KW-0576">Peroxisome</keyword>
<keyword evidence="7" id="KW-0560">Oxidoreductase</keyword>
<dbReference type="SUPFAM" id="SSF56645">
    <property type="entry name" value="Acyl-CoA dehydrogenase NM domain-like"/>
    <property type="match status" value="1"/>
</dbReference>
<keyword evidence="16" id="KW-1185">Reference proteome</keyword>
<evidence type="ECO:0000256" key="11">
    <source>
        <dbReference type="PIRSR" id="PIRSR000168-2"/>
    </source>
</evidence>
<proteinExistence type="inferred from homology"/>
<dbReference type="InterPro" id="IPR055060">
    <property type="entry name" value="ACOX_C_alpha1"/>
</dbReference>
<sequence length="684" mass="77607">MEATRVRLNLINSHLLGSFQFESKDLSLDEYRARGKKFNKTLLHDKMLEPFGEMYKLQWSLIKEREDLFNHCLATGLSKDALEERSIRQFMYLFPKCGLTLEEDLKNPLKKLSIVVSFCTNDINLTSRGHMQLLLYAEMLTYLSTEKHANLIKRAYELKDFGCLGMTEIGHGSNLAKVETTAKYDIERKEFTITSPTPTAAKWWIGNAGKIANMAIIFAQLIIKDTNYGVHAFVVQVRDNQTHETLNGITVGNCGPMAGLNGNDTGFLIFKNYKAPYDCLLDRFAQITPEGDFKSSIKSHARRFGITVSPLICGRIVCFAGTENYARNALTIAIRYAAIRKQFGGDTEKSILDYQLHRYRLMPHLATLFASNMATKLIAKAYNESMLIIRSNPESNEISDFSWLVTIFKAVNVWNNLKTIQECREACGGHGYSTYAGFIKLKQDCDAIITTDGDSNILIQSAERYILQAAQAAMGGKTVKSKYLQFINLQPTKPKFENKDQLKNPEFLVSLFEYRCNYYLSIALNKFQENMGNYPSMAIAWDNTQVRQLFVLPQICGELVLLKELINFKQELAQTCANTGDIILSILVLYANHILETDSGALKTQFTEDEVKWINEIVVEYCNEVGENSVNIIDALAFPDHVIASPLGHSDGQIYERYTKVVEDAPECYEKPKWINIVQENRRA</sequence>
<dbReference type="InterPro" id="IPR009100">
    <property type="entry name" value="AcylCoA_DH/oxidase_NM_dom_sf"/>
</dbReference>
<feature type="domain" description="Acyl-CoA oxidase C-alpha1" evidence="14">
    <location>
        <begin position="311"/>
        <end position="467"/>
    </location>
</feature>
<dbReference type="AlphaFoldDB" id="A0AAU9JEV9"/>
<organism evidence="15 16">
    <name type="scientific">Blepharisma stoltei</name>
    <dbReference type="NCBI Taxonomy" id="1481888"/>
    <lineage>
        <taxon>Eukaryota</taxon>
        <taxon>Sar</taxon>
        <taxon>Alveolata</taxon>
        <taxon>Ciliophora</taxon>
        <taxon>Postciliodesmatophora</taxon>
        <taxon>Heterotrichea</taxon>
        <taxon>Heterotrichida</taxon>
        <taxon>Blepharismidae</taxon>
        <taxon>Blepharisma</taxon>
    </lineage>
</organism>
<dbReference type="Pfam" id="PF02770">
    <property type="entry name" value="Acyl-CoA_dh_M"/>
    <property type="match status" value="1"/>
</dbReference>
<dbReference type="EMBL" id="CAJZBQ010000030">
    <property type="protein sequence ID" value="CAG9322099.1"/>
    <property type="molecule type" value="Genomic_DNA"/>
</dbReference>
<feature type="binding site" evidence="11">
    <location>
        <position position="167"/>
    </location>
    <ligand>
        <name>FAD</name>
        <dbReference type="ChEBI" id="CHEBI:57692"/>
    </ligand>
</feature>
<accession>A0AAU9JEV9</accession>
<keyword evidence="6" id="KW-0276">Fatty acid metabolism</keyword>
<comment type="similarity">
    <text evidence="3 10">Belongs to the acyl-CoA oxidase family.</text>
</comment>
<dbReference type="InterPro" id="IPR012258">
    <property type="entry name" value="Acyl-CoA_oxidase"/>
</dbReference>
<dbReference type="GO" id="GO:0003997">
    <property type="term" value="F:acyl-CoA oxidase activity"/>
    <property type="evidence" value="ECO:0007669"/>
    <property type="project" value="InterPro"/>
</dbReference>
<evidence type="ECO:0000256" key="7">
    <source>
        <dbReference type="ARBA" id="ARBA00023002"/>
    </source>
</evidence>
<dbReference type="PANTHER" id="PTHR10909:SF352">
    <property type="entry name" value="ACYL-COENZYME A OXIDASE-LIKE PROTEIN"/>
    <property type="match status" value="1"/>
</dbReference>
<evidence type="ECO:0000256" key="3">
    <source>
        <dbReference type="ARBA" id="ARBA00006288"/>
    </source>
</evidence>
<dbReference type="SUPFAM" id="SSF47203">
    <property type="entry name" value="Acyl-CoA dehydrogenase C-terminal domain-like"/>
    <property type="match status" value="2"/>
</dbReference>
<keyword evidence="8" id="KW-0443">Lipid metabolism</keyword>
<dbReference type="PIRSF" id="PIRSF000168">
    <property type="entry name" value="Acyl-CoA_oxidase"/>
    <property type="match status" value="1"/>
</dbReference>
<dbReference type="InterPro" id="IPR006091">
    <property type="entry name" value="Acyl-CoA_Oxase/DH_mid-dom"/>
</dbReference>
<evidence type="ECO:0000256" key="4">
    <source>
        <dbReference type="ARBA" id="ARBA00022630"/>
    </source>
</evidence>